<accession>F6H800</accession>
<evidence type="ECO:0000313" key="8">
    <source>
        <dbReference type="Proteomes" id="UP000009183"/>
    </source>
</evidence>
<dbReference type="PANTHER" id="PTHR27002">
    <property type="entry name" value="RECEPTOR-LIKE SERINE/THREONINE-PROTEIN KINASE SD1-8"/>
    <property type="match status" value="1"/>
</dbReference>
<evidence type="ECO:0000256" key="3">
    <source>
        <dbReference type="ARBA" id="ARBA00022741"/>
    </source>
</evidence>
<dbReference type="HOGENOM" id="CLU_2077393_0_0_1"/>
<dbReference type="PANTHER" id="PTHR27002:SF981">
    <property type="entry name" value="NON-SPECIFIC SERINE_THREONINE PROTEIN KINASE"/>
    <property type="match status" value="1"/>
</dbReference>
<dbReference type="Gene3D" id="3.30.200.20">
    <property type="entry name" value="Phosphorylase Kinase, domain 1"/>
    <property type="match status" value="1"/>
</dbReference>
<dbReference type="PaxDb" id="29760-VIT_00s0456g00030.t01"/>
<proteinExistence type="predicted"/>
<dbReference type="InterPro" id="IPR011009">
    <property type="entry name" value="Kinase-like_dom_sf"/>
</dbReference>
<dbReference type="InParanoid" id="F6H800"/>
<dbReference type="Pfam" id="PF07714">
    <property type="entry name" value="PK_Tyr_Ser-Thr"/>
    <property type="match status" value="1"/>
</dbReference>
<dbReference type="GO" id="GO:0005524">
    <property type="term" value="F:ATP binding"/>
    <property type="evidence" value="ECO:0007669"/>
    <property type="project" value="UniProtKB-KW"/>
</dbReference>
<dbReference type="PROSITE" id="PS50011">
    <property type="entry name" value="PROTEIN_KINASE_DOM"/>
    <property type="match status" value="1"/>
</dbReference>
<evidence type="ECO:0000256" key="5">
    <source>
        <dbReference type="ARBA" id="ARBA00022840"/>
    </source>
</evidence>
<dbReference type="EMBL" id="FN595260">
    <property type="protein sequence ID" value="CCB48342.1"/>
    <property type="molecule type" value="Genomic_DNA"/>
</dbReference>
<reference evidence="8" key="1">
    <citation type="journal article" date="2007" name="Nature">
        <title>The grapevine genome sequence suggests ancestral hexaploidization in major angiosperm phyla.</title>
        <authorList>
            <consortium name="The French-Italian Public Consortium for Grapevine Genome Characterization."/>
            <person name="Jaillon O."/>
            <person name="Aury J.-M."/>
            <person name="Noel B."/>
            <person name="Policriti A."/>
            <person name="Clepet C."/>
            <person name="Casagrande A."/>
            <person name="Choisne N."/>
            <person name="Aubourg S."/>
            <person name="Vitulo N."/>
            <person name="Jubin C."/>
            <person name="Vezzi A."/>
            <person name="Legeai F."/>
            <person name="Hugueney P."/>
            <person name="Dasilva C."/>
            <person name="Horner D."/>
            <person name="Mica E."/>
            <person name="Jublot D."/>
            <person name="Poulain J."/>
            <person name="Bruyere C."/>
            <person name="Billault A."/>
            <person name="Segurens B."/>
            <person name="Gouyvenoux M."/>
            <person name="Ugarte E."/>
            <person name="Cattonaro F."/>
            <person name="Anthouard V."/>
            <person name="Vico V."/>
            <person name="Del Fabbro C."/>
            <person name="Alaux M."/>
            <person name="Di Gaspero G."/>
            <person name="Dumas V."/>
            <person name="Felice N."/>
            <person name="Paillard S."/>
            <person name="Juman I."/>
            <person name="Moroldo M."/>
            <person name="Scalabrin S."/>
            <person name="Canaguier A."/>
            <person name="Le Clainche I."/>
            <person name="Malacrida G."/>
            <person name="Durand E."/>
            <person name="Pesole G."/>
            <person name="Laucou V."/>
            <person name="Chatelet P."/>
            <person name="Merdinoglu D."/>
            <person name="Delledonne M."/>
            <person name="Pezzotti M."/>
            <person name="Lecharny A."/>
            <person name="Scarpelli C."/>
            <person name="Artiguenave F."/>
            <person name="Pe M.E."/>
            <person name="Valle G."/>
            <person name="Morgante M."/>
            <person name="Caboche M."/>
            <person name="Adam-Blondon A.-F."/>
            <person name="Weissenbach J."/>
            <person name="Quetier F."/>
            <person name="Wincker P."/>
        </authorList>
    </citation>
    <scope>NUCLEOTIDE SEQUENCE [LARGE SCALE GENOMIC DNA]</scope>
    <source>
        <strain evidence="8">cv. Pinot noir / PN40024</strain>
    </source>
</reference>
<keyword evidence="8" id="KW-1185">Reference proteome</keyword>
<evidence type="ECO:0000256" key="2">
    <source>
        <dbReference type="ARBA" id="ARBA00022679"/>
    </source>
</evidence>
<organism evidence="7 8">
    <name type="scientific">Vitis vinifera</name>
    <name type="common">Grape</name>
    <dbReference type="NCBI Taxonomy" id="29760"/>
    <lineage>
        <taxon>Eukaryota</taxon>
        <taxon>Viridiplantae</taxon>
        <taxon>Streptophyta</taxon>
        <taxon>Embryophyta</taxon>
        <taxon>Tracheophyta</taxon>
        <taxon>Spermatophyta</taxon>
        <taxon>Magnoliopsida</taxon>
        <taxon>eudicotyledons</taxon>
        <taxon>Gunneridae</taxon>
        <taxon>Pentapetalae</taxon>
        <taxon>rosids</taxon>
        <taxon>Vitales</taxon>
        <taxon>Vitaceae</taxon>
        <taxon>Viteae</taxon>
        <taxon>Vitis</taxon>
    </lineage>
</organism>
<keyword evidence="3" id="KW-0547">Nucleotide-binding</keyword>
<dbReference type="SUPFAM" id="SSF56112">
    <property type="entry name" value="Protein kinase-like (PK-like)"/>
    <property type="match status" value="1"/>
</dbReference>
<protein>
    <recommendedName>
        <fullName evidence="6">Protein kinase domain-containing protein</fullName>
    </recommendedName>
</protein>
<name>F6H800_VITVI</name>
<dbReference type="eggNOG" id="ENOG502QSMT">
    <property type="taxonomic scope" value="Eukaryota"/>
</dbReference>
<keyword evidence="1" id="KW-0723">Serine/threonine-protein kinase</keyword>
<dbReference type="InterPro" id="IPR000719">
    <property type="entry name" value="Prot_kinase_dom"/>
</dbReference>
<gene>
    <name evidence="7" type="ORF">VIT_00s0456g00030</name>
</gene>
<sequence length="118" mass="13625">MEENNGARKQILEGLKFIFLITRTEGQLSNRQEIVVKRLSKDLGQGKEEFKNEVTFITKLQHMNLVRLLGCCIQEEEKMLVYEYLPNKSLDSFIFDFGMARIFGGNQMEENTSQVVGT</sequence>
<evidence type="ECO:0000313" key="7">
    <source>
        <dbReference type="EMBL" id="CCB48342.1"/>
    </source>
</evidence>
<keyword evidence="2" id="KW-0808">Transferase</keyword>
<dbReference type="InterPro" id="IPR001245">
    <property type="entry name" value="Ser-Thr/Tyr_kinase_cat_dom"/>
</dbReference>
<evidence type="ECO:0000259" key="6">
    <source>
        <dbReference type="PROSITE" id="PS50011"/>
    </source>
</evidence>
<evidence type="ECO:0000256" key="4">
    <source>
        <dbReference type="ARBA" id="ARBA00022777"/>
    </source>
</evidence>
<keyword evidence="4" id="KW-0418">Kinase</keyword>
<feature type="domain" description="Protein kinase" evidence="6">
    <location>
        <begin position="1"/>
        <end position="118"/>
    </location>
</feature>
<dbReference type="AlphaFoldDB" id="F6H800"/>
<dbReference type="FunFam" id="3.30.200.20:FF:001511">
    <property type="entry name" value="Uncharacterized protein"/>
    <property type="match status" value="1"/>
</dbReference>
<dbReference type="Proteomes" id="UP000009183">
    <property type="component" value="Unassembled WGS sequence, unordered"/>
</dbReference>
<keyword evidence="5" id="KW-0067">ATP-binding</keyword>
<evidence type="ECO:0000256" key="1">
    <source>
        <dbReference type="ARBA" id="ARBA00022527"/>
    </source>
</evidence>
<dbReference type="GO" id="GO:0004674">
    <property type="term" value="F:protein serine/threonine kinase activity"/>
    <property type="evidence" value="ECO:0007669"/>
    <property type="project" value="UniProtKB-KW"/>
</dbReference>